<name>A0A4Y2CUH3_ARAVE</name>
<protein>
    <submittedName>
        <fullName evidence="1">Uncharacterized protein</fullName>
    </submittedName>
</protein>
<reference evidence="1 2" key="1">
    <citation type="journal article" date="2019" name="Sci. Rep.">
        <title>Orb-weaving spider Araneus ventricosus genome elucidates the spidroin gene catalogue.</title>
        <authorList>
            <person name="Kono N."/>
            <person name="Nakamura H."/>
            <person name="Ohtoshi R."/>
            <person name="Moran D.A.P."/>
            <person name="Shinohara A."/>
            <person name="Yoshida Y."/>
            <person name="Fujiwara M."/>
            <person name="Mori M."/>
            <person name="Tomita M."/>
            <person name="Arakawa K."/>
        </authorList>
    </citation>
    <scope>NUCLEOTIDE SEQUENCE [LARGE SCALE GENOMIC DNA]</scope>
</reference>
<evidence type="ECO:0000313" key="1">
    <source>
        <dbReference type="EMBL" id="GBM07447.1"/>
    </source>
</evidence>
<dbReference type="OrthoDB" id="6753017at2759"/>
<gene>
    <name evidence="1" type="ORF">AVEN_26508_1</name>
</gene>
<organism evidence="1 2">
    <name type="scientific">Araneus ventricosus</name>
    <name type="common">Orbweaver spider</name>
    <name type="synonym">Epeira ventricosa</name>
    <dbReference type="NCBI Taxonomy" id="182803"/>
    <lineage>
        <taxon>Eukaryota</taxon>
        <taxon>Metazoa</taxon>
        <taxon>Ecdysozoa</taxon>
        <taxon>Arthropoda</taxon>
        <taxon>Chelicerata</taxon>
        <taxon>Arachnida</taxon>
        <taxon>Araneae</taxon>
        <taxon>Araneomorphae</taxon>
        <taxon>Entelegynae</taxon>
        <taxon>Araneoidea</taxon>
        <taxon>Araneidae</taxon>
        <taxon>Araneus</taxon>
    </lineage>
</organism>
<proteinExistence type="predicted"/>
<dbReference type="PANTHER" id="PTHR46704:SF9">
    <property type="entry name" value="BHLH DOMAIN-CONTAINING PROTEIN"/>
    <property type="match status" value="1"/>
</dbReference>
<comment type="caution">
    <text evidence="1">The sequence shown here is derived from an EMBL/GenBank/DDBJ whole genome shotgun (WGS) entry which is preliminary data.</text>
</comment>
<dbReference type="PANTHER" id="PTHR46704">
    <property type="entry name" value="CXC DOMAIN-CONTAINING PROTEIN-RELATED"/>
    <property type="match status" value="1"/>
</dbReference>
<dbReference type="AlphaFoldDB" id="A0A4Y2CUH3"/>
<accession>A0A4Y2CUH3</accession>
<evidence type="ECO:0000313" key="2">
    <source>
        <dbReference type="Proteomes" id="UP000499080"/>
    </source>
</evidence>
<sequence>MSKIKNSHNTLHIMGVIQIITPKSSVLTEEPLSRTKQVISAEDFAVKAHVPIQIYHNNGVVGYSKITAQDFAYESDTTASFLRKIDMLWFYGKWNNLSLPGWNGYIERLSSNSMDFSISRILFLPFIPQPASVYNTIHTTLLCTLENAKRYGHDVCIVTFDQHLYTKTREILAAAPEGSDLSKIVIRLGDFHLLSSGFGAIGYIMQGSGIKEVLSLIYAPNSLDKMLTGHACARAVIAHTLLHLTLATIISKELVIDDDMDANLQNTIEDVKNNTISYNDIENCDEKTEALLDQCNKKN</sequence>
<keyword evidence="2" id="KW-1185">Reference proteome</keyword>
<dbReference type="EMBL" id="BGPR01000242">
    <property type="protein sequence ID" value="GBM07447.1"/>
    <property type="molecule type" value="Genomic_DNA"/>
</dbReference>
<dbReference type="Proteomes" id="UP000499080">
    <property type="component" value="Unassembled WGS sequence"/>
</dbReference>